<dbReference type="Proteomes" id="UP000290482">
    <property type="component" value="Chromosome"/>
</dbReference>
<evidence type="ECO:0000256" key="5">
    <source>
        <dbReference type="ARBA" id="ARBA00023136"/>
    </source>
</evidence>
<dbReference type="PANTHER" id="PTHR34478">
    <property type="entry name" value="PROTEIN LEMA"/>
    <property type="match status" value="1"/>
</dbReference>
<keyword evidence="3 6" id="KW-0812">Transmembrane</keyword>
<dbReference type="RefSeq" id="WP_022935888.1">
    <property type="nucleotide sequence ID" value="NZ_LR214940.1"/>
</dbReference>
<accession>A0A448ZVD5</accession>
<dbReference type="EMBL" id="LR214940">
    <property type="protein sequence ID" value="VEU55235.1"/>
    <property type="molecule type" value="Genomic_DNA"/>
</dbReference>
<proteinExistence type="inferred from homology"/>
<dbReference type="InterPro" id="IPR007156">
    <property type="entry name" value="MamQ_LemA"/>
</dbReference>
<organism evidence="7 8">
    <name type="scientific">Metamycoplasma orale</name>
    <name type="common">Mycoplasma orale</name>
    <dbReference type="NCBI Taxonomy" id="2121"/>
    <lineage>
        <taxon>Bacteria</taxon>
        <taxon>Bacillati</taxon>
        <taxon>Mycoplasmatota</taxon>
        <taxon>Mycoplasmoidales</taxon>
        <taxon>Metamycoplasmataceae</taxon>
        <taxon>Metamycoplasma</taxon>
    </lineage>
</organism>
<dbReference type="KEGG" id="mob:NCTC10112_00122"/>
<evidence type="ECO:0000256" key="6">
    <source>
        <dbReference type="SAM" id="Phobius"/>
    </source>
</evidence>
<gene>
    <name evidence="7" type="ORF">NCTC10112_00122</name>
</gene>
<name>A0A448ZVD5_METOS</name>
<dbReference type="GO" id="GO:0016020">
    <property type="term" value="C:membrane"/>
    <property type="evidence" value="ECO:0007669"/>
    <property type="project" value="UniProtKB-SubCell"/>
</dbReference>
<dbReference type="OrthoDB" id="384498at2"/>
<evidence type="ECO:0000256" key="4">
    <source>
        <dbReference type="ARBA" id="ARBA00022989"/>
    </source>
</evidence>
<evidence type="ECO:0000313" key="8">
    <source>
        <dbReference type="Proteomes" id="UP000290482"/>
    </source>
</evidence>
<keyword evidence="8" id="KW-1185">Reference proteome</keyword>
<evidence type="ECO:0000256" key="2">
    <source>
        <dbReference type="ARBA" id="ARBA00008854"/>
    </source>
</evidence>
<evidence type="ECO:0000256" key="3">
    <source>
        <dbReference type="ARBA" id="ARBA00022692"/>
    </source>
</evidence>
<evidence type="ECO:0000256" key="1">
    <source>
        <dbReference type="ARBA" id="ARBA00004167"/>
    </source>
</evidence>
<dbReference type="InterPro" id="IPR023353">
    <property type="entry name" value="LemA-like_dom_sf"/>
</dbReference>
<dbReference type="AlphaFoldDB" id="A0A448ZVD5"/>
<feature type="transmembrane region" description="Helical" evidence="6">
    <location>
        <begin position="33"/>
        <end position="52"/>
    </location>
</feature>
<sequence>MLFDSRTEQNTQGFKPNVDNAIRPAKATGGQKFIIILFIILTLGLGYIWVIVRKNDYRRRQINIMNASSTIQAAQAKRYATLTKMLNVVLGYAQHEKSTLTEVTKMRQQLASLSNETDTAKLSSGLEAIKAGLNIQLERYPELKADRLYLQLSSEISLQEDEIYAAIRIYNQKVTAFNSEIYNFPIVYVAEKLQLHNMALFEASEKERADVDLSALVK</sequence>
<comment type="similarity">
    <text evidence="2">Belongs to the LemA family.</text>
</comment>
<protein>
    <submittedName>
        <fullName evidence="7">LemA family</fullName>
    </submittedName>
</protein>
<dbReference type="Gene3D" id="1.20.1440.20">
    <property type="entry name" value="LemA-like domain"/>
    <property type="match status" value="1"/>
</dbReference>
<keyword evidence="4 6" id="KW-1133">Transmembrane helix</keyword>
<dbReference type="Pfam" id="PF04011">
    <property type="entry name" value="LemA"/>
    <property type="match status" value="1"/>
</dbReference>
<keyword evidence="5 6" id="KW-0472">Membrane</keyword>
<reference evidence="7 8" key="1">
    <citation type="submission" date="2019-01" db="EMBL/GenBank/DDBJ databases">
        <authorList>
            <consortium name="Pathogen Informatics"/>
        </authorList>
    </citation>
    <scope>NUCLEOTIDE SEQUENCE [LARGE SCALE GENOMIC DNA]</scope>
    <source>
        <strain evidence="7 8">NCTC10112</strain>
    </source>
</reference>
<comment type="subcellular location">
    <subcellularLocation>
        <location evidence="1">Membrane</location>
        <topology evidence="1">Single-pass membrane protein</topology>
    </subcellularLocation>
</comment>
<evidence type="ECO:0000313" key="7">
    <source>
        <dbReference type="EMBL" id="VEU55235.1"/>
    </source>
</evidence>
<dbReference type="PANTHER" id="PTHR34478:SF1">
    <property type="entry name" value="PROTEIN LEMA"/>
    <property type="match status" value="1"/>
</dbReference>
<dbReference type="SUPFAM" id="SSF140478">
    <property type="entry name" value="LemA-like"/>
    <property type="match status" value="1"/>
</dbReference>